<evidence type="ECO:0000256" key="2">
    <source>
        <dbReference type="ARBA" id="ARBA00029460"/>
    </source>
</evidence>
<evidence type="ECO:0000259" key="4">
    <source>
        <dbReference type="SMART" id="SM00363"/>
    </source>
</evidence>
<dbReference type="GO" id="GO:0003723">
    <property type="term" value="F:RNA binding"/>
    <property type="evidence" value="ECO:0007669"/>
    <property type="project" value="UniProtKB-KW"/>
</dbReference>
<keyword evidence="8" id="KW-0489">Methyltransferase</keyword>
<evidence type="ECO:0000256" key="1">
    <source>
        <dbReference type="ARBA" id="ARBA00022884"/>
    </source>
</evidence>
<dbReference type="EMBL" id="AACCXM010000001">
    <property type="protein sequence ID" value="EAK0467934.1"/>
    <property type="molecule type" value="Genomic_DNA"/>
</dbReference>
<gene>
    <name evidence="7" type="ORF">AAH17_01260</name>
    <name evidence="8" type="ORF">AAH24_00900</name>
    <name evidence="5" type="ORF">BVH53_00255</name>
    <name evidence="6" type="ORF">CX802_06000</name>
</gene>
<keyword evidence="9" id="KW-1185">Reference proteome</keyword>
<sequence length="233" mass="25843">MRADVFVSATLGISRNQASELIKSKNITLNENMIDKPSLEVKGDERVVANDNIYVSRAALKLKGFLGELKPCFLNLNALDVGSSTGGFVQILLENGVKSVTALDVGSAQLSTVLRNDKRVIVQENTDIRKFNSSKFDLVTVDVSFISILQILNDIDRLAKRDIILLFKPQFEVGANAKRSKKGVVKDKKLINLSKAKFEIAASELGWSLKKSKESVITGKEGNLELFYYYVKR</sequence>
<dbReference type="GO" id="GO:0008168">
    <property type="term" value="F:methyltransferase activity"/>
    <property type="evidence" value="ECO:0007669"/>
    <property type="project" value="UniProtKB-KW"/>
</dbReference>
<comment type="caution">
    <text evidence="8">The sequence shown here is derived from an EMBL/GenBank/DDBJ whole genome shotgun (WGS) entry which is preliminary data.</text>
</comment>
<dbReference type="OMA" id="GNAEFFY"/>
<keyword evidence="8" id="KW-0808">Transferase</keyword>
<evidence type="ECO:0000313" key="5">
    <source>
        <dbReference type="EMBL" id="EAI5407147.1"/>
    </source>
</evidence>
<dbReference type="InterPro" id="IPR047048">
    <property type="entry name" value="TlyA"/>
</dbReference>
<dbReference type="Gene3D" id="3.40.50.150">
    <property type="entry name" value="Vaccinia Virus protein VP39"/>
    <property type="match status" value="1"/>
</dbReference>
<evidence type="ECO:0000313" key="7">
    <source>
        <dbReference type="EMBL" id="EAK0452292.1"/>
    </source>
</evidence>
<dbReference type="Proteomes" id="UP000535509">
    <property type="component" value="Unassembled WGS sequence"/>
</dbReference>
<proteinExistence type="inferred from homology"/>
<dbReference type="AlphaFoldDB" id="A0A5L8LBY7"/>
<name>A0A5L8LBY7_CAMFE</name>
<dbReference type="EMBL" id="AACCXK010000002">
    <property type="protein sequence ID" value="EAK0452292.1"/>
    <property type="molecule type" value="Genomic_DNA"/>
</dbReference>
<keyword evidence="1 3" id="KW-0694">RNA-binding</keyword>
<protein>
    <submittedName>
        <fullName evidence="8">TlyA family RNA methyltransferase</fullName>
    </submittedName>
</protein>
<dbReference type="InterPro" id="IPR029063">
    <property type="entry name" value="SAM-dependent_MTases_sf"/>
</dbReference>
<comment type="similarity">
    <text evidence="2">Belongs to the TlyA family.</text>
</comment>
<dbReference type="SUPFAM" id="SSF55174">
    <property type="entry name" value="Alpha-L RNA-binding motif"/>
    <property type="match status" value="1"/>
</dbReference>
<dbReference type="EMBL" id="AABQDW010000001">
    <property type="protein sequence ID" value="EAI5407147.1"/>
    <property type="molecule type" value="Genomic_DNA"/>
</dbReference>
<dbReference type="PROSITE" id="PS50889">
    <property type="entry name" value="S4"/>
    <property type="match status" value="1"/>
</dbReference>
<dbReference type="InterPro" id="IPR036986">
    <property type="entry name" value="S4_RNA-bd_sf"/>
</dbReference>
<dbReference type="PANTHER" id="PTHR32319">
    <property type="entry name" value="BACTERIAL HEMOLYSIN-LIKE PROTEIN"/>
    <property type="match status" value="1"/>
</dbReference>
<dbReference type="RefSeq" id="WP_002849715.1">
    <property type="nucleotide sequence ID" value="NZ_AABUZP020000005.1"/>
</dbReference>
<dbReference type="CDD" id="cd02440">
    <property type="entry name" value="AdoMet_MTases"/>
    <property type="match status" value="1"/>
</dbReference>
<dbReference type="GO" id="GO:0032259">
    <property type="term" value="P:methylation"/>
    <property type="evidence" value="ECO:0007669"/>
    <property type="project" value="UniProtKB-KW"/>
</dbReference>
<dbReference type="Pfam" id="PF01728">
    <property type="entry name" value="FtsJ"/>
    <property type="match status" value="1"/>
</dbReference>
<evidence type="ECO:0000313" key="8">
    <source>
        <dbReference type="EMBL" id="EAK0467934.1"/>
    </source>
</evidence>
<dbReference type="SUPFAM" id="SSF53335">
    <property type="entry name" value="S-adenosyl-L-methionine-dependent methyltransferases"/>
    <property type="match status" value="1"/>
</dbReference>
<dbReference type="SMART" id="SM00363">
    <property type="entry name" value="S4"/>
    <property type="match status" value="1"/>
</dbReference>
<dbReference type="InterPro" id="IPR002942">
    <property type="entry name" value="S4_RNA-bd"/>
</dbReference>
<dbReference type="InterPro" id="IPR002877">
    <property type="entry name" value="RNA_MeTrfase_FtsJ_dom"/>
</dbReference>
<dbReference type="Pfam" id="PF01479">
    <property type="entry name" value="S4"/>
    <property type="match status" value="1"/>
</dbReference>
<evidence type="ECO:0000313" key="9">
    <source>
        <dbReference type="Proteomes" id="UP000535509"/>
    </source>
</evidence>
<accession>A0A5L8LBY7</accession>
<evidence type="ECO:0000313" key="10">
    <source>
        <dbReference type="Proteomes" id="UP000557842"/>
    </source>
</evidence>
<dbReference type="CDD" id="cd00165">
    <property type="entry name" value="S4"/>
    <property type="match status" value="1"/>
</dbReference>
<organism evidence="8">
    <name type="scientific">Campylobacter fetus</name>
    <dbReference type="NCBI Taxonomy" id="196"/>
    <lineage>
        <taxon>Bacteria</taxon>
        <taxon>Pseudomonadati</taxon>
        <taxon>Campylobacterota</taxon>
        <taxon>Epsilonproteobacteria</taxon>
        <taxon>Campylobacterales</taxon>
        <taxon>Campylobacteraceae</taxon>
        <taxon>Campylobacter</taxon>
    </lineage>
</organism>
<dbReference type="Proteomes" id="UP000557842">
    <property type="component" value="Unassembled WGS sequence"/>
</dbReference>
<dbReference type="PANTHER" id="PTHR32319:SF0">
    <property type="entry name" value="BACTERIAL HEMOLYSIN-LIKE PROTEIN"/>
    <property type="match status" value="1"/>
</dbReference>
<feature type="domain" description="RNA-binding S4" evidence="4">
    <location>
        <begin position="1"/>
        <end position="63"/>
    </location>
</feature>
<dbReference type="Gene3D" id="3.10.290.10">
    <property type="entry name" value="RNA-binding S4 domain"/>
    <property type="match status" value="1"/>
</dbReference>
<dbReference type="EMBL" id="AABTCC010000016">
    <property type="protein sequence ID" value="EAI8859379.1"/>
    <property type="molecule type" value="Genomic_DNA"/>
</dbReference>
<reference evidence="8 10" key="1">
    <citation type="submission" date="2018-05" db="EMBL/GenBank/DDBJ databases">
        <authorList>
            <consortium name="PulseNet: The National Subtyping Network for Foodborne Disease Surveillance"/>
            <person name="Tarr C.L."/>
            <person name="Trees E."/>
            <person name="Katz L.S."/>
            <person name="Carleton-Romer H.A."/>
            <person name="Stroika S."/>
            <person name="Kucerova Z."/>
            <person name="Roache K.F."/>
            <person name="Sabol A.L."/>
            <person name="Besser J."/>
            <person name="Gerner-Smidt P."/>
        </authorList>
    </citation>
    <scope>NUCLEOTIDE SEQUENCE</scope>
    <source>
        <strain evidence="7">2014D-0197</strain>
        <strain evidence="5 10">2016D-0221</strain>
        <strain evidence="8">D4313</strain>
        <strain evidence="6 9">PNUSAC001503</strain>
    </source>
</reference>
<dbReference type="GeneID" id="61064936"/>
<evidence type="ECO:0000313" key="6">
    <source>
        <dbReference type="EMBL" id="EAI8859379.1"/>
    </source>
</evidence>
<evidence type="ECO:0000256" key="3">
    <source>
        <dbReference type="PROSITE-ProRule" id="PRU00182"/>
    </source>
</evidence>